<feature type="region of interest" description="Disordered" evidence="1">
    <location>
        <begin position="1"/>
        <end position="37"/>
    </location>
</feature>
<dbReference type="PANTHER" id="PTHR41252">
    <property type="entry name" value="BLR2505 PROTEIN"/>
    <property type="match status" value="1"/>
</dbReference>
<dbReference type="EMBL" id="CP107567">
    <property type="protein sequence ID" value="UYQ64806.1"/>
    <property type="molecule type" value="Genomic_DNA"/>
</dbReference>
<dbReference type="RefSeq" id="WP_264247665.1">
    <property type="nucleotide sequence ID" value="NZ_CP107567.1"/>
</dbReference>
<evidence type="ECO:0000313" key="3">
    <source>
        <dbReference type="EMBL" id="UYQ64806.1"/>
    </source>
</evidence>
<proteinExistence type="predicted"/>
<dbReference type="InterPro" id="IPR032710">
    <property type="entry name" value="NTF2-like_dom_sf"/>
</dbReference>
<evidence type="ECO:0000256" key="1">
    <source>
        <dbReference type="SAM" id="MobiDB-lite"/>
    </source>
</evidence>
<dbReference type="PANTHER" id="PTHR41252:SF1">
    <property type="entry name" value="BLR2505 PROTEIN"/>
    <property type="match status" value="1"/>
</dbReference>
<dbReference type="Proteomes" id="UP001163878">
    <property type="component" value="Chromosome"/>
</dbReference>
<keyword evidence="4" id="KW-1185">Reference proteome</keyword>
<feature type="domain" description="SnoaL-like" evidence="2">
    <location>
        <begin position="43"/>
        <end position="151"/>
    </location>
</feature>
<dbReference type="SUPFAM" id="SSF54427">
    <property type="entry name" value="NTF2-like"/>
    <property type="match status" value="1"/>
</dbReference>
<organism evidence="3 4">
    <name type="scientific">Streptomyces peucetius</name>
    <dbReference type="NCBI Taxonomy" id="1950"/>
    <lineage>
        <taxon>Bacteria</taxon>
        <taxon>Bacillati</taxon>
        <taxon>Actinomycetota</taxon>
        <taxon>Actinomycetes</taxon>
        <taxon>Kitasatosporales</taxon>
        <taxon>Streptomycetaceae</taxon>
        <taxon>Streptomyces</taxon>
    </lineage>
</organism>
<accession>A0ABY6ID72</accession>
<dbReference type="Gene3D" id="3.10.450.50">
    <property type="match status" value="1"/>
</dbReference>
<dbReference type="Pfam" id="PF12680">
    <property type="entry name" value="SnoaL_2"/>
    <property type="match status" value="1"/>
</dbReference>
<dbReference type="InterPro" id="IPR037401">
    <property type="entry name" value="SnoaL-like"/>
</dbReference>
<gene>
    <name evidence="3" type="ORF">OGH68_27360</name>
</gene>
<feature type="compositionally biased region" description="Polar residues" evidence="1">
    <location>
        <begin position="1"/>
        <end position="11"/>
    </location>
</feature>
<sequence>MQTASLPLTQTGARPRPADSAPASPATDGAPGLPGHSAHLDLVRRAYRAFGSRDVAALLETLAPDVEWIHPDGMAVYGLGGTKHGHAGVREFLSHVPNVLGGMRLEPEEFVESGDRVVVFGTRQVTSRRGRTETLSFVHSWTLSGGKAVRMEDIFDTAALHRLIES</sequence>
<evidence type="ECO:0000259" key="2">
    <source>
        <dbReference type="Pfam" id="PF12680"/>
    </source>
</evidence>
<name>A0ABY6ID72_STRPE</name>
<evidence type="ECO:0000313" key="4">
    <source>
        <dbReference type="Proteomes" id="UP001163878"/>
    </source>
</evidence>
<protein>
    <submittedName>
        <fullName evidence="3">Nuclear transport factor 2 family protein</fullName>
    </submittedName>
</protein>
<feature type="compositionally biased region" description="Low complexity" evidence="1">
    <location>
        <begin position="12"/>
        <end position="31"/>
    </location>
</feature>
<reference evidence="3" key="1">
    <citation type="submission" date="2022-10" db="EMBL/GenBank/DDBJ databases">
        <title>Cytochrome P450 Catalyzes Benzene Ring Formation in the Biosynthesis of Trialkyl-Substituted Aromatic Polyketides.</title>
        <authorList>
            <person name="Zhao E."/>
            <person name="Ge H."/>
        </authorList>
    </citation>
    <scope>NUCLEOTIDE SEQUENCE</scope>
    <source>
        <strain evidence="3">NA0869</strain>
    </source>
</reference>